<dbReference type="Proteomes" id="UP000294621">
    <property type="component" value="Unassembled WGS sequence"/>
</dbReference>
<sequence>MKHKFWLAFAVILALGVTVPFLVSSAEDKVTDRMLSQADRFAIPSDWKLAQEIIRPERFMCISTNPCPSLSRRWETGKELTPNDVAALTSRLGFTMTTDHPCKRPANVIGTITVCHSTGTDGEFDYWLAITSPGQGEPHLVTFIVRPQYVPD</sequence>
<dbReference type="OrthoDB" id="5117144at2"/>
<name>A0A4R5XNN3_9MICC</name>
<comment type="caution">
    <text evidence="1">The sequence shown here is derived from an EMBL/GenBank/DDBJ whole genome shotgun (WGS) entry which is preliminary data.</text>
</comment>
<evidence type="ECO:0000313" key="2">
    <source>
        <dbReference type="Proteomes" id="UP000294621"/>
    </source>
</evidence>
<evidence type="ECO:0000313" key="1">
    <source>
        <dbReference type="EMBL" id="TDL32127.1"/>
    </source>
</evidence>
<accession>A0A4R5XNN3</accession>
<protein>
    <submittedName>
        <fullName evidence="1">Uncharacterized protein</fullName>
    </submittedName>
</protein>
<dbReference type="AlphaFoldDB" id="A0A4R5XNN3"/>
<organism evidence="1 2">
    <name type="scientific">Arthrobacter nitrophenolicus</name>
    <dbReference type="NCBI Taxonomy" id="683150"/>
    <lineage>
        <taxon>Bacteria</taxon>
        <taxon>Bacillati</taxon>
        <taxon>Actinomycetota</taxon>
        <taxon>Actinomycetes</taxon>
        <taxon>Micrococcales</taxon>
        <taxon>Micrococcaceae</taxon>
        <taxon>Arthrobacter</taxon>
    </lineage>
</organism>
<dbReference type="RefSeq" id="WP_133352290.1">
    <property type="nucleotide sequence ID" value="NZ_SMZQ01000017.1"/>
</dbReference>
<proteinExistence type="predicted"/>
<reference evidence="1 2" key="1">
    <citation type="submission" date="2019-03" db="EMBL/GenBank/DDBJ databases">
        <title>Genome Sequencing and Assembly of Various Microbes Isolated from Partially Reclaimed Soil and Acid Mine Drainage (AMD) Site.</title>
        <authorList>
            <person name="Steinbock B."/>
            <person name="Bechtold R."/>
            <person name="Sevigny J.L."/>
            <person name="Thomas D."/>
            <person name="Cuthill L.R."/>
            <person name="Aveiro Johannsen E.J."/>
            <person name="Thomas K."/>
            <person name="Ghosh A."/>
        </authorList>
    </citation>
    <scope>NUCLEOTIDE SEQUENCE [LARGE SCALE GENOMIC DNA]</scope>
    <source>
        <strain evidence="1 2">S-A1</strain>
    </source>
</reference>
<gene>
    <name evidence="1" type="ORF">E2R57_20690</name>
</gene>
<dbReference type="EMBL" id="SMZQ01000017">
    <property type="protein sequence ID" value="TDL32127.1"/>
    <property type="molecule type" value="Genomic_DNA"/>
</dbReference>